<evidence type="ECO:0000313" key="9">
    <source>
        <dbReference type="EMBL" id="KAK6192834.1"/>
    </source>
</evidence>
<dbReference type="SUPFAM" id="SSF47473">
    <property type="entry name" value="EF-hand"/>
    <property type="match status" value="1"/>
</dbReference>
<name>A0AAN8KIH7_PATCE</name>
<feature type="compositionally biased region" description="Basic and acidic residues" evidence="7">
    <location>
        <begin position="84"/>
        <end position="98"/>
    </location>
</feature>
<gene>
    <name evidence="9" type="ORF">SNE40_004236</name>
</gene>
<evidence type="ECO:0000313" key="10">
    <source>
        <dbReference type="Proteomes" id="UP001347796"/>
    </source>
</evidence>
<dbReference type="SMART" id="SM00320">
    <property type="entry name" value="WD40"/>
    <property type="match status" value="8"/>
</dbReference>
<dbReference type="SUPFAM" id="SSF50998">
    <property type="entry name" value="Quinoprotein alcohol dehydrogenase-like"/>
    <property type="match status" value="1"/>
</dbReference>
<dbReference type="GO" id="GO:0031514">
    <property type="term" value="C:motile cilium"/>
    <property type="evidence" value="ECO:0007669"/>
    <property type="project" value="TreeGrafter"/>
</dbReference>
<dbReference type="InterPro" id="IPR011047">
    <property type="entry name" value="Quinoprotein_ADH-like_sf"/>
</dbReference>
<feature type="domain" description="Anaphase-promoting complex subunit 4-like WD40" evidence="8">
    <location>
        <begin position="678"/>
        <end position="764"/>
    </location>
</feature>
<proteinExistence type="predicted"/>
<dbReference type="Pfam" id="PF12894">
    <property type="entry name" value="ANAPC4_WD40"/>
    <property type="match status" value="1"/>
</dbReference>
<feature type="compositionally biased region" description="Low complexity" evidence="7">
    <location>
        <begin position="51"/>
        <end position="63"/>
    </location>
</feature>
<evidence type="ECO:0000256" key="3">
    <source>
        <dbReference type="ARBA" id="ARBA00022737"/>
    </source>
</evidence>
<feature type="compositionally biased region" description="Basic and acidic residues" evidence="7">
    <location>
        <begin position="173"/>
        <end position="187"/>
    </location>
</feature>
<dbReference type="FunFam" id="2.130.10.10:FF:000427">
    <property type="entry name" value="WD repeat domain 66"/>
    <property type="match status" value="1"/>
</dbReference>
<comment type="subcellular location">
    <subcellularLocation>
        <location evidence="1">Cell projection</location>
        <location evidence="1">Cilium</location>
    </subcellularLocation>
</comment>
<dbReference type="AlphaFoldDB" id="A0AAN8KIH7"/>
<sequence>MSDKPESPKILKTPEPSDPDMENVNQLSTEQLQQDQENSVTENAPPMAEQNVNNGETEATENAAEVKPDESVNNGETEATENAAEVKPDESVNVKEENDGTTSSEPEERGDPFEKSGSNLSESVNVIKNQNADQDHEDGENGAAANEQSVEPPTENERQGDQEETGAPVAASTEEHPEQVDEPKEQGEEQQDQAANKENEVELEKEKTQDELKLEKEKIQDGVEPEKEKTQDGVESEKEKTQDVVEPGTEENPVVSAEATGGELETRETTSPQIPVAPPVNQNMLPSVPRLLSPDQDGTETSMEGTMSNSALNIIWSFGLNRDVPVLNLTDKDRKMILYPCAHVGVLYDFQNNKQHILQGHTNAITCTCVSEDKKWLVTGDKGEDAMVIVWDTTTGTPIQTLFDLNPDGGVVAVALTPDARYLATLSSARSQLLSIWDWTIDGESPICTAQLSPDYGVQNYIYFNPEDFHYLVTNSSSQVIFCHWDERCLEYFAPPLSDQDFNKQVGNYSQSIFQSNSSRALTGTSIGNLVVWDNNKPLTKVVSTEQSADKKALKIIKLQERGINVLTTTDKYIVVGDMAGHVKFFDQTLKLIYWYQDFHLGPITSVSFSHIPEFAPIAPEGSKYPGDATISAKNFVIRDFVVGTNIAIFGNVTADGTKVQVIHREHDAAIHALSAHPKMPYLVIGSYSGLIQIWNYEKRTVMVSRTFERGLHIRCSSFDPKGEYLAVGFTNGTVRILDAITLNDEMSEPFRYSRDAITHLVFSHNSVYLAAADAEHSLTVYKKQNSAEDPFDYLGRYRAHYKPINDVLFGIHLDSNLPRLMSLGEDRVLVEYDLVASVRDNLVIASSDRIEQSGIPKCMAWYPPITKEHFLITANDQYKFKLFNATTKMCRRTLLGPTYGSPVLKVSILPTKEQTLDGMEKRYLAYHTEDKVGLHILPLDGNPHNSMALIAHPSGVSNLVCSYDGRYLFTAGGSDSAVHMWEVNINALEAQSRLGGEDLLPFYGLLDGGREGELFSELEDYFYYGQIRNQGVDSQEIRKVSTKIQLAEVPFVMRALGFYPSEQEIEDMMNEVKFSEYVETGQYVEEIDLGEFIKLYVNHRPAFGLSPDKVLEAFDILGIPTSEGCAVERGELLDILQSKGEHMTEYELAEYLSTLLGHNLEGGSSELHNIDPVEAGELIDQNLPHQITADMFSKQILGFSMYTDAISD</sequence>
<dbReference type="Gene3D" id="2.130.10.10">
    <property type="entry name" value="YVTN repeat-like/Quinoprotein amine dehydrogenase"/>
    <property type="match status" value="2"/>
</dbReference>
<dbReference type="PANTHER" id="PTHR13720:SF13">
    <property type="entry name" value="CILIA- AND FLAGELLA-ASSOCIATED PROTEIN 251"/>
    <property type="match status" value="1"/>
</dbReference>
<keyword evidence="10" id="KW-1185">Reference proteome</keyword>
<accession>A0AAN8KIH7</accession>
<dbReference type="PANTHER" id="PTHR13720">
    <property type="entry name" value="WD-40 REPEAT PROTEIN"/>
    <property type="match status" value="1"/>
</dbReference>
<evidence type="ECO:0000256" key="5">
    <source>
        <dbReference type="ARBA" id="ARBA00040994"/>
    </source>
</evidence>
<dbReference type="InterPro" id="IPR011992">
    <property type="entry name" value="EF-hand-dom_pair"/>
</dbReference>
<evidence type="ECO:0000256" key="4">
    <source>
        <dbReference type="ARBA" id="ARBA00023273"/>
    </source>
</evidence>
<keyword evidence="3" id="KW-0677">Repeat</keyword>
<dbReference type="InterPro" id="IPR024977">
    <property type="entry name" value="Apc4-like_WD40_dom"/>
</dbReference>
<organism evidence="9 10">
    <name type="scientific">Patella caerulea</name>
    <name type="common">Rayed Mediterranean limpet</name>
    <dbReference type="NCBI Taxonomy" id="87958"/>
    <lineage>
        <taxon>Eukaryota</taxon>
        <taxon>Metazoa</taxon>
        <taxon>Spiralia</taxon>
        <taxon>Lophotrochozoa</taxon>
        <taxon>Mollusca</taxon>
        <taxon>Gastropoda</taxon>
        <taxon>Patellogastropoda</taxon>
        <taxon>Patelloidea</taxon>
        <taxon>Patellidae</taxon>
        <taxon>Patella</taxon>
    </lineage>
</organism>
<feature type="repeat" description="WD" evidence="6">
    <location>
        <begin position="664"/>
        <end position="705"/>
    </location>
</feature>
<dbReference type="SUPFAM" id="SSF50978">
    <property type="entry name" value="WD40 repeat-like"/>
    <property type="match status" value="1"/>
</dbReference>
<dbReference type="Proteomes" id="UP001347796">
    <property type="component" value="Unassembled WGS sequence"/>
</dbReference>
<keyword evidence="4" id="KW-0966">Cell projection</keyword>
<feature type="compositionally biased region" description="Polar residues" evidence="7">
    <location>
        <begin position="23"/>
        <end position="42"/>
    </location>
</feature>
<dbReference type="InterPro" id="IPR050630">
    <property type="entry name" value="WD_repeat_EMAP"/>
</dbReference>
<evidence type="ECO:0000256" key="1">
    <source>
        <dbReference type="ARBA" id="ARBA00004138"/>
    </source>
</evidence>
<dbReference type="Gene3D" id="1.10.238.10">
    <property type="entry name" value="EF-hand"/>
    <property type="match status" value="1"/>
</dbReference>
<feature type="compositionally biased region" description="Basic and acidic residues" evidence="7">
    <location>
        <begin position="195"/>
        <end position="243"/>
    </location>
</feature>
<protein>
    <recommendedName>
        <fullName evidence="5">Cilia- and flagella-associated protein 251</fullName>
    </recommendedName>
</protein>
<feature type="compositionally biased region" description="Low complexity" evidence="7">
    <location>
        <begin position="73"/>
        <end position="83"/>
    </location>
</feature>
<keyword evidence="2 6" id="KW-0853">WD repeat</keyword>
<dbReference type="InterPro" id="IPR001680">
    <property type="entry name" value="WD40_rpt"/>
</dbReference>
<dbReference type="PROSITE" id="PS50082">
    <property type="entry name" value="WD_REPEATS_2"/>
    <property type="match status" value="1"/>
</dbReference>
<evidence type="ECO:0000256" key="7">
    <source>
        <dbReference type="SAM" id="MobiDB-lite"/>
    </source>
</evidence>
<feature type="compositionally biased region" description="Polar residues" evidence="7">
    <location>
        <begin position="116"/>
        <end position="132"/>
    </location>
</feature>
<comment type="caution">
    <text evidence="9">The sequence shown here is derived from an EMBL/GenBank/DDBJ whole genome shotgun (WGS) entry which is preliminary data.</text>
</comment>
<dbReference type="EMBL" id="JAZGQO010000002">
    <property type="protein sequence ID" value="KAK6192834.1"/>
    <property type="molecule type" value="Genomic_DNA"/>
</dbReference>
<evidence type="ECO:0000256" key="2">
    <source>
        <dbReference type="ARBA" id="ARBA00022574"/>
    </source>
</evidence>
<dbReference type="InterPro" id="IPR015943">
    <property type="entry name" value="WD40/YVTN_repeat-like_dom_sf"/>
</dbReference>
<dbReference type="InterPro" id="IPR036322">
    <property type="entry name" value="WD40_repeat_dom_sf"/>
</dbReference>
<dbReference type="Pfam" id="PF00400">
    <property type="entry name" value="WD40"/>
    <property type="match status" value="2"/>
</dbReference>
<reference evidence="9 10" key="1">
    <citation type="submission" date="2024-01" db="EMBL/GenBank/DDBJ databases">
        <title>The genome of the rayed Mediterranean limpet Patella caerulea (Linnaeus, 1758).</title>
        <authorList>
            <person name="Anh-Thu Weber A."/>
            <person name="Halstead-Nussloch G."/>
        </authorList>
    </citation>
    <scope>NUCLEOTIDE SEQUENCE [LARGE SCALE GENOMIC DNA]</scope>
    <source>
        <strain evidence="9">AATW-2023a</strain>
        <tissue evidence="9">Whole specimen</tissue>
    </source>
</reference>
<feature type="region of interest" description="Disordered" evidence="7">
    <location>
        <begin position="1"/>
        <end position="287"/>
    </location>
</feature>
<evidence type="ECO:0000256" key="6">
    <source>
        <dbReference type="PROSITE-ProRule" id="PRU00221"/>
    </source>
</evidence>
<evidence type="ECO:0000259" key="8">
    <source>
        <dbReference type="Pfam" id="PF12894"/>
    </source>
</evidence>